<name>A0A212KC85_9PROT</name>
<feature type="domain" description="Fumarylacetoacetase-like C-terminal" evidence="2">
    <location>
        <begin position="26"/>
        <end position="224"/>
    </location>
</feature>
<gene>
    <name evidence="3" type="ORF">KL86APRO_12561</name>
</gene>
<protein>
    <submittedName>
        <fullName evidence="3">5-carboxymethyl-2-hydroxymuconate delta-isomerase</fullName>
    </submittedName>
</protein>
<dbReference type="PANTHER" id="PTHR11820:SF90">
    <property type="entry name" value="FLUTATHIONE S-TRANSFERASE"/>
    <property type="match status" value="1"/>
</dbReference>
<evidence type="ECO:0000256" key="1">
    <source>
        <dbReference type="ARBA" id="ARBA00022723"/>
    </source>
</evidence>
<dbReference type="PANTHER" id="PTHR11820">
    <property type="entry name" value="ACYLPYRUVASE"/>
    <property type="match status" value="1"/>
</dbReference>
<dbReference type="EMBL" id="FLUO01000001">
    <property type="protein sequence ID" value="SBW09292.1"/>
    <property type="molecule type" value="Genomic_DNA"/>
</dbReference>
<sequence length="226" mass="24549">MSKFLPQIGQPYVLVEGGGIFPVRRIYCVGRNYADHAREMGSDPNREPPFFFSKPADAVIQGHHVPYPPMTSDLHHEAELVLALASGGRDLTPEAADAAIWGYAVGVDLTRRDLQAEAKEKGRPWDLAKGFDHSAPIGRISPRDGVEIGNATAIRLSVDGIVRQQGTLGQMSWAPAEIVSRLSAYVELKPGDLIFTGTPSGVGPLRRDQHVVAEIEGLSKVMFTIE</sequence>
<accession>A0A212KC85</accession>
<keyword evidence="3" id="KW-0413">Isomerase</keyword>
<organism evidence="3">
    <name type="scientific">uncultured Alphaproteobacteria bacterium</name>
    <dbReference type="NCBI Taxonomy" id="91750"/>
    <lineage>
        <taxon>Bacteria</taxon>
        <taxon>Pseudomonadati</taxon>
        <taxon>Pseudomonadota</taxon>
        <taxon>Alphaproteobacteria</taxon>
        <taxon>environmental samples</taxon>
    </lineage>
</organism>
<dbReference type="AlphaFoldDB" id="A0A212KC85"/>
<evidence type="ECO:0000259" key="2">
    <source>
        <dbReference type="Pfam" id="PF01557"/>
    </source>
</evidence>
<dbReference type="InterPro" id="IPR036663">
    <property type="entry name" value="Fumarylacetoacetase_C_sf"/>
</dbReference>
<evidence type="ECO:0000313" key="3">
    <source>
        <dbReference type="EMBL" id="SBW09292.1"/>
    </source>
</evidence>
<dbReference type="Pfam" id="PF01557">
    <property type="entry name" value="FAA_hydrolase"/>
    <property type="match status" value="1"/>
</dbReference>
<dbReference type="GO" id="GO:0018773">
    <property type="term" value="F:acetylpyruvate hydrolase activity"/>
    <property type="evidence" value="ECO:0007669"/>
    <property type="project" value="TreeGrafter"/>
</dbReference>
<dbReference type="InterPro" id="IPR011234">
    <property type="entry name" value="Fumarylacetoacetase-like_C"/>
</dbReference>
<dbReference type="GO" id="GO:0016853">
    <property type="term" value="F:isomerase activity"/>
    <property type="evidence" value="ECO:0007669"/>
    <property type="project" value="UniProtKB-KW"/>
</dbReference>
<dbReference type="Gene3D" id="3.90.850.10">
    <property type="entry name" value="Fumarylacetoacetase-like, C-terminal domain"/>
    <property type="match status" value="1"/>
</dbReference>
<proteinExistence type="predicted"/>
<reference evidence="3" key="1">
    <citation type="submission" date="2016-04" db="EMBL/GenBank/DDBJ databases">
        <authorList>
            <person name="Evans L.H."/>
            <person name="Alamgir A."/>
            <person name="Owens N."/>
            <person name="Weber N.D."/>
            <person name="Virtaneva K."/>
            <person name="Barbian K."/>
            <person name="Babar A."/>
            <person name="Rosenke K."/>
        </authorList>
    </citation>
    <scope>NUCLEOTIDE SEQUENCE</scope>
    <source>
        <strain evidence="3">86</strain>
    </source>
</reference>
<keyword evidence="1" id="KW-0479">Metal-binding</keyword>
<dbReference type="SUPFAM" id="SSF56529">
    <property type="entry name" value="FAH"/>
    <property type="match status" value="1"/>
</dbReference>
<dbReference type="GO" id="GO:0046872">
    <property type="term" value="F:metal ion binding"/>
    <property type="evidence" value="ECO:0007669"/>
    <property type="project" value="UniProtKB-KW"/>
</dbReference>